<dbReference type="EMBL" id="KB201037">
    <property type="protein sequence ID" value="ESO99280.1"/>
    <property type="molecule type" value="Genomic_DNA"/>
</dbReference>
<keyword evidence="3" id="KW-1185">Reference proteome</keyword>
<dbReference type="AlphaFoldDB" id="V4AW15"/>
<evidence type="ECO:0000256" key="1">
    <source>
        <dbReference type="SAM" id="MobiDB-lite"/>
    </source>
</evidence>
<dbReference type="HOGENOM" id="CLU_984433_0_0_1"/>
<protein>
    <submittedName>
        <fullName evidence="2">Uncharacterized protein</fullName>
    </submittedName>
</protein>
<sequence length="283" mass="32809">MFHKTIKDPTVSRLPLKKKRNRMMTVLRQDLMNRSQLKSFKVSIRSKYSASLPALTSHRRDIQQSYRSLQKQPASRLASVHYCSSSSDTDDTCLSTTDLRKVKILQTLIKMGVQLPPKHSMSKEELAQSDEKKVLKYMANSSRRGSLTARTLASFQRQTSYDSESGADDESDSILPAIPTDRKKFASKARALSWLHGRGDDSNSVSPEPVKINRRKRKKQNNDRFKKLTKFLILFFRSWKIHATRKQMFLYKHCRIEEQKSSFIALYYVNPYENEGKQHLASR</sequence>
<dbReference type="RefSeq" id="XP_009049772.1">
    <property type="nucleotide sequence ID" value="XM_009051524.1"/>
</dbReference>
<evidence type="ECO:0000313" key="2">
    <source>
        <dbReference type="EMBL" id="ESO99280.1"/>
    </source>
</evidence>
<dbReference type="CTD" id="20237691"/>
<organism evidence="2 3">
    <name type="scientific">Lottia gigantea</name>
    <name type="common">Giant owl limpet</name>
    <dbReference type="NCBI Taxonomy" id="225164"/>
    <lineage>
        <taxon>Eukaryota</taxon>
        <taxon>Metazoa</taxon>
        <taxon>Spiralia</taxon>
        <taxon>Lophotrochozoa</taxon>
        <taxon>Mollusca</taxon>
        <taxon>Gastropoda</taxon>
        <taxon>Patellogastropoda</taxon>
        <taxon>Lottioidea</taxon>
        <taxon>Lottiidae</taxon>
        <taxon>Lottia</taxon>
    </lineage>
</organism>
<evidence type="ECO:0000313" key="3">
    <source>
        <dbReference type="Proteomes" id="UP000030746"/>
    </source>
</evidence>
<proteinExistence type="predicted"/>
<accession>V4AW15</accession>
<feature type="region of interest" description="Disordered" evidence="1">
    <location>
        <begin position="197"/>
        <end position="220"/>
    </location>
</feature>
<dbReference type="Proteomes" id="UP000030746">
    <property type="component" value="Unassembled WGS sequence"/>
</dbReference>
<dbReference type="GeneID" id="20237691"/>
<name>V4AW15_LOTGI</name>
<dbReference type="KEGG" id="lgi:LOTGIDRAFT_158357"/>
<reference evidence="2 3" key="1">
    <citation type="journal article" date="2013" name="Nature">
        <title>Insights into bilaterian evolution from three spiralian genomes.</title>
        <authorList>
            <person name="Simakov O."/>
            <person name="Marletaz F."/>
            <person name="Cho S.J."/>
            <person name="Edsinger-Gonzales E."/>
            <person name="Havlak P."/>
            <person name="Hellsten U."/>
            <person name="Kuo D.H."/>
            <person name="Larsson T."/>
            <person name="Lv J."/>
            <person name="Arendt D."/>
            <person name="Savage R."/>
            <person name="Osoegawa K."/>
            <person name="de Jong P."/>
            <person name="Grimwood J."/>
            <person name="Chapman J.A."/>
            <person name="Shapiro H."/>
            <person name="Aerts A."/>
            <person name="Otillar R.P."/>
            <person name="Terry A.Y."/>
            <person name="Boore J.L."/>
            <person name="Grigoriev I.V."/>
            <person name="Lindberg D.R."/>
            <person name="Seaver E.C."/>
            <person name="Weisblat D.A."/>
            <person name="Putnam N.H."/>
            <person name="Rokhsar D.S."/>
        </authorList>
    </citation>
    <scope>NUCLEOTIDE SEQUENCE [LARGE SCALE GENOMIC DNA]</scope>
</reference>
<gene>
    <name evidence="2" type="ORF">LOTGIDRAFT_158357</name>
</gene>